<evidence type="ECO:0000313" key="5">
    <source>
        <dbReference type="EMBL" id="MBW9064655.1"/>
    </source>
</evidence>
<keyword evidence="2" id="KW-0805">Transcription regulation</keyword>
<comment type="similarity">
    <text evidence="1">Belongs to the ros/MucR family.</text>
</comment>
<dbReference type="RefSeq" id="WP_220372628.1">
    <property type="nucleotide sequence ID" value="NZ_JAEUAO010000003.1"/>
</dbReference>
<evidence type="ECO:0000256" key="2">
    <source>
        <dbReference type="ARBA" id="ARBA00023015"/>
    </source>
</evidence>
<name>A0ABS7HCY8_9HYPH</name>
<dbReference type="InterPro" id="IPR008807">
    <property type="entry name" value="ROS_MUCR"/>
</dbReference>
<sequence>MNSKPENPSPENISELTANIVTAYVSRHDVSLQDLPGLIVSVQNALEQNPRHIEAPLIKIQQPAVPIKKSIQKDYIVCLEDGRKFRSLKRHLKSSYNLTPDEYRVKWGLPPEYPMVAPSYATARSKIAKDIGLGVTVSKRSTRAEE</sequence>
<proteinExistence type="inferred from homology"/>
<reference evidence="5 6" key="1">
    <citation type="journal article" date="2021" name="MBio">
        <title>Poor Competitiveness of Bradyrhizobium in Pigeon Pea Root Colonization in Indian Soils.</title>
        <authorList>
            <person name="Chalasani D."/>
            <person name="Basu A."/>
            <person name="Pullabhotla S.V.S.R.N."/>
            <person name="Jorrin B."/>
            <person name="Neal A.L."/>
            <person name="Poole P.S."/>
            <person name="Podile A.R."/>
            <person name="Tkacz A."/>
        </authorList>
    </citation>
    <scope>NUCLEOTIDE SEQUENCE [LARGE SCALE GENOMIC DNA]</scope>
    <source>
        <strain evidence="5 6">HU44</strain>
    </source>
</reference>
<dbReference type="Pfam" id="PF05443">
    <property type="entry name" value="ROS_MUCR"/>
    <property type="match status" value="1"/>
</dbReference>
<evidence type="ECO:0000313" key="6">
    <source>
        <dbReference type="Proteomes" id="UP000757604"/>
    </source>
</evidence>
<dbReference type="InterPro" id="IPR041920">
    <property type="entry name" value="ROS/MUCR_sf"/>
</dbReference>
<keyword evidence="6" id="KW-1185">Reference proteome</keyword>
<dbReference type="Gene3D" id="1.10.10.1550">
    <property type="entry name" value="ROS/MUCR transcriptional regulator protein"/>
    <property type="match status" value="1"/>
</dbReference>
<dbReference type="Proteomes" id="UP000757604">
    <property type="component" value="Unassembled WGS sequence"/>
</dbReference>
<evidence type="ECO:0000256" key="3">
    <source>
        <dbReference type="ARBA" id="ARBA00023125"/>
    </source>
</evidence>
<gene>
    <name evidence="5" type="ORF">JNB71_15150</name>
</gene>
<dbReference type="EMBL" id="JAEUAO010000003">
    <property type="protein sequence ID" value="MBW9064655.1"/>
    <property type="molecule type" value="Genomic_DNA"/>
</dbReference>
<comment type="caution">
    <text evidence="5">The sequence shown here is derived from an EMBL/GenBank/DDBJ whole genome shotgun (WGS) entry which is preliminary data.</text>
</comment>
<evidence type="ECO:0000256" key="4">
    <source>
        <dbReference type="ARBA" id="ARBA00023163"/>
    </source>
</evidence>
<accession>A0ABS7HCY8</accession>
<evidence type="ECO:0000256" key="1">
    <source>
        <dbReference type="ARBA" id="ARBA00007031"/>
    </source>
</evidence>
<keyword evidence="4" id="KW-0804">Transcription</keyword>
<protein>
    <submittedName>
        <fullName evidence="5">MucR family transcriptional regulator</fullName>
    </submittedName>
</protein>
<keyword evidence="3" id="KW-0238">DNA-binding</keyword>
<organism evidence="5 6">
    <name type="scientific">Rhizobium herbae</name>
    <dbReference type="NCBI Taxonomy" id="508661"/>
    <lineage>
        <taxon>Bacteria</taxon>
        <taxon>Pseudomonadati</taxon>
        <taxon>Pseudomonadota</taxon>
        <taxon>Alphaproteobacteria</taxon>
        <taxon>Hyphomicrobiales</taxon>
        <taxon>Rhizobiaceae</taxon>
        <taxon>Rhizobium/Agrobacterium group</taxon>
        <taxon>Rhizobium</taxon>
    </lineage>
</organism>